<name>A0A9D2SGT9_9FIRM</name>
<dbReference type="AlphaFoldDB" id="A0A9D2SGT9"/>
<proteinExistence type="predicted"/>
<evidence type="ECO:0000256" key="1">
    <source>
        <dbReference type="SAM" id="MobiDB-lite"/>
    </source>
</evidence>
<feature type="region of interest" description="Disordered" evidence="1">
    <location>
        <begin position="38"/>
        <end position="66"/>
    </location>
</feature>
<feature type="compositionally biased region" description="Basic and acidic residues" evidence="1">
    <location>
        <begin position="44"/>
        <end position="53"/>
    </location>
</feature>
<evidence type="ECO:0000313" key="3">
    <source>
        <dbReference type="Proteomes" id="UP000823910"/>
    </source>
</evidence>
<gene>
    <name evidence="2" type="ORF">H9704_01720</name>
</gene>
<comment type="caution">
    <text evidence="2">The sequence shown here is derived from an EMBL/GenBank/DDBJ whole genome shotgun (WGS) entry which is preliminary data.</text>
</comment>
<sequence>MRELVLLFVLLIALFWGYHGMAKIDNFLNDVRKDRHGQNTQKQCVRESKEKKAASSYQAGYEEAAS</sequence>
<dbReference type="Proteomes" id="UP000823910">
    <property type="component" value="Unassembled WGS sequence"/>
</dbReference>
<reference evidence="2" key="2">
    <citation type="submission" date="2021-04" db="EMBL/GenBank/DDBJ databases">
        <authorList>
            <person name="Gilroy R."/>
        </authorList>
    </citation>
    <scope>NUCLEOTIDE SEQUENCE</scope>
    <source>
        <strain evidence="2">CHK180-15479</strain>
    </source>
</reference>
<organism evidence="2 3">
    <name type="scientific">Candidatus Enterocloster excrementipullorum</name>
    <dbReference type="NCBI Taxonomy" id="2838559"/>
    <lineage>
        <taxon>Bacteria</taxon>
        <taxon>Bacillati</taxon>
        <taxon>Bacillota</taxon>
        <taxon>Clostridia</taxon>
        <taxon>Lachnospirales</taxon>
        <taxon>Lachnospiraceae</taxon>
        <taxon>Enterocloster</taxon>
    </lineage>
</organism>
<evidence type="ECO:0000313" key="2">
    <source>
        <dbReference type="EMBL" id="HJC04867.1"/>
    </source>
</evidence>
<protein>
    <submittedName>
        <fullName evidence="2">Uncharacterized protein</fullName>
    </submittedName>
</protein>
<reference evidence="2" key="1">
    <citation type="journal article" date="2021" name="PeerJ">
        <title>Extensive microbial diversity within the chicken gut microbiome revealed by metagenomics and culture.</title>
        <authorList>
            <person name="Gilroy R."/>
            <person name="Ravi A."/>
            <person name="Getino M."/>
            <person name="Pursley I."/>
            <person name="Horton D.L."/>
            <person name="Alikhan N.F."/>
            <person name="Baker D."/>
            <person name="Gharbi K."/>
            <person name="Hall N."/>
            <person name="Watson M."/>
            <person name="Adriaenssens E.M."/>
            <person name="Foster-Nyarko E."/>
            <person name="Jarju S."/>
            <person name="Secka A."/>
            <person name="Antonio M."/>
            <person name="Oren A."/>
            <person name="Chaudhuri R.R."/>
            <person name="La Ragione R."/>
            <person name="Hildebrand F."/>
            <person name="Pallen M.J."/>
        </authorList>
    </citation>
    <scope>NUCLEOTIDE SEQUENCE</scope>
    <source>
        <strain evidence="2">CHK180-15479</strain>
    </source>
</reference>
<accession>A0A9D2SGT9</accession>
<dbReference type="EMBL" id="DWWT01000005">
    <property type="protein sequence ID" value="HJC04867.1"/>
    <property type="molecule type" value="Genomic_DNA"/>
</dbReference>